<dbReference type="CDD" id="cd00018">
    <property type="entry name" value="AP2"/>
    <property type="match status" value="1"/>
</dbReference>
<dbReference type="SUPFAM" id="SSF54171">
    <property type="entry name" value="DNA-binding domain"/>
    <property type="match status" value="1"/>
</dbReference>
<dbReference type="GO" id="GO:0003700">
    <property type="term" value="F:DNA-binding transcription factor activity"/>
    <property type="evidence" value="ECO:0007669"/>
    <property type="project" value="InterPro"/>
</dbReference>
<keyword evidence="9" id="KW-1185">Reference proteome</keyword>
<comment type="subcellular location">
    <subcellularLocation>
        <location evidence="1">Nucleus</location>
    </subcellularLocation>
</comment>
<feature type="region of interest" description="Disordered" evidence="6">
    <location>
        <begin position="280"/>
        <end position="302"/>
    </location>
</feature>
<comment type="caution">
    <text evidence="8">The sequence shown here is derived from an EMBL/GenBank/DDBJ whole genome shotgun (WGS) entry which is preliminary data.</text>
</comment>
<evidence type="ECO:0000256" key="4">
    <source>
        <dbReference type="ARBA" id="ARBA00023163"/>
    </source>
</evidence>
<evidence type="ECO:0000313" key="8">
    <source>
        <dbReference type="EMBL" id="KAK9734395.1"/>
    </source>
</evidence>
<feature type="compositionally biased region" description="Low complexity" evidence="6">
    <location>
        <begin position="82"/>
        <end position="95"/>
    </location>
</feature>
<evidence type="ECO:0000313" key="9">
    <source>
        <dbReference type="Proteomes" id="UP001443914"/>
    </source>
</evidence>
<feature type="compositionally biased region" description="Low complexity" evidence="6">
    <location>
        <begin position="193"/>
        <end position="208"/>
    </location>
</feature>
<proteinExistence type="predicted"/>
<dbReference type="InterPro" id="IPR016177">
    <property type="entry name" value="DNA-bd_dom_sf"/>
</dbReference>
<evidence type="ECO:0000256" key="2">
    <source>
        <dbReference type="ARBA" id="ARBA00023015"/>
    </source>
</evidence>
<dbReference type="Pfam" id="PF00847">
    <property type="entry name" value="AP2"/>
    <property type="match status" value="1"/>
</dbReference>
<evidence type="ECO:0000256" key="3">
    <source>
        <dbReference type="ARBA" id="ARBA00023125"/>
    </source>
</evidence>
<dbReference type="PRINTS" id="PR00367">
    <property type="entry name" value="ETHRSPELEMNT"/>
</dbReference>
<dbReference type="InterPro" id="IPR044808">
    <property type="entry name" value="ERF_plant"/>
</dbReference>
<dbReference type="GO" id="GO:0005634">
    <property type="term" value="C:nucleus"/>
    <property type="evidence" value="ECO:0007669"/>
    <property type="project" value="UniProtKB-SubCell"/>
</dbReference>
<evidence type="ECO:0000259" key="7">
    <source>
        <dbReference type="PROSITE" id="PS51032"/>
    </source>
</evidence>
<dbReference type="AlphaFoldDB" id="A0AAW1LKE7"/>
<evidence type="ECO:0000256" key="6">
    <source>
        <dbReference type="SAM" id="MobiDB-lite"/>
    </source>
</evidence>
<keyword evidence="3" id="KW-0238">DNA-binding</keyword>
<dbReference type="PANTHER" id="PTHR31190">
    <property type="entry name" value="DNA-BINDING DOMAIN"/>
    <property type="match status" value="1"/>
</dbReference>
<dbReference type="Proteomes" id="UP001443914">
    <property type="component" value="Unassembled WGS sequence"/>
</dbReference>
<keyword evidence="4" id="KW-0804">Transcription</keyword>
<organism evidence="8 9">
    <name type="scientific">Saponaria officinalis</name>
    <name type="common">Common soapwort</name>
    <name type="synonym">Lychnis saponaria</name>
    <dbReference type="NCBI Taxonomy" id="3572"/>
    <lineage>
        <taxon>Eukaryota</taxon>
        <taxon>Viridiplantae</taxon>
        <taxon>Streptophyta</taxon>
        <taxon>Embryophyta</taxon>
        <taxon>Tracheophyta</taxon>
        <taxon>Spermatophyta</taxon>
        <taxon>Magnoliopsida</taxon>
        <taxon>eudicotyledons</taxon>
        <taxon>Gunneridae</taxon>
        <taxon>Pentapetalae</taxon>
        <taxon>Caryophyllales</taxon>
        <taxon>Caryophyllaceae</taxon>
        <taxon>Caryophylleae</taxon>
        <taxon>Saponaria</taxon>
    </lineage>
</organism>
<dbReference type="SMART" id="SM00380">
    <property type="entry name" value="AP2"/>
    <property type="match status" value="1"/>
</dbReference>
<dbReference type="InterPro" id="IPR036955">
    <property type="entry name" value="AP2/ERF_dom_sf"/>
</dbReference>
<accession>A0AAW1LKE7</accession>
<dbReference type="EMBL" id="JBDFQZ010000004">
    <property type="protein sequence ID" value="KAK9734395.1"/>
    <property type="molecule type" value="Genomic_DNA"/>
</dbReference>
<keyword evidence="2" id="KW-0805">Transcription regulation</keyword>
<evidence type="ECO:0000256" key="5">
    <source>
        <dbReference type="ARBA" id="ARBA00023242"/>
    </source>
</evidence>
<dbReference type="GO" id="GO:0009873">
    <property type="term" value="P:ethylene-activated signaling pathway"/>
    <property type="evidence" value="ECO:0007669"/>
    <property type="project" value="InterPro"/>
</dbReference>
<feature type="region of interest" description="Disordered" evidence="6">
    <location>
        <begin position="174"/>
        <end position="208"/>
    </location>
</feature>
<dbReference type="FunFam" id="3.30.730.10:FF:000001">
    <property type="entry name" value="Ethylene-responsive transcription factor 2"/>
    <property type="match status" value="1"/>
</dbReference>
<feature type="domain" description="AP2/ERF" evidence="7">
    <location>
        <begin position="118"/>
        <end position="175"/>
    </location>
</feature>
<gene>
    <name evidence="8" type="ORF">RND81_04G136700</name>
</gene>
<dbReference type="InterPro" id="IPR001471">
    <property type="entry name" value="AP2/ERF_dom"/>
</dbReference>
<protein>
    <recommendedName>
        <fullName evidence="7">AP2/ERF domain-containing protein</fullName>
    </recommendedName>
</protein>
<feature type="region of interest" description="Disordered" evidence="6">
    <location>
        <begin position="82"/>
        <end position="122"/>
    </location>
</feature>
<dbReference type="PROSITE" id="PS51032">
    <property type="entry name" value="AP2_ERF"/>
    <property type="match status" value="1"/>
</dbReference>
<evidence type="ECO:0000256" key="1">
    <source>
        <dbReference type="ARBA" id="ARBA00004123"/>
    </source>
</evidence>
<dbReference type="PANTHER" id="PTHR31190:SF480">
    <property type="entry name" value="ETHYLENE-RESPONSIVE TRANSCRIPTION FACTOR RAP2-12"/>
    <property type="match status" value="1"/>
</dbReference>
<keyword evidence="5" id="KW-0539">Nucleus</keyword>
<dbReference type="Gene3D" id="3.30.730.10">
    <property type="entry name" value="AP2/ERF domain"/>
    <property type="match status" value="1"/>
</dbReference>
<name>A0AAW1LKE7_SAPOF</name>
<reference evidence="8" key="1">
    <citation type="submission" date="2024-03" db="EMBL/GenBank/DDBJ databases">
        <title>WGS assembly of Saponaria officinalis var. Norfolk2.</title>
        <authorList>
            <person name="Jenkins J."/>
            <person name="Shu S."/>
            <person name="Grimwood J."/>
            <person name="Barry K."/>
            <person name="Goodstein D."/>
            <person name="Schmutz J."/>
            <person name="Leebens-Mack J."/>
            <person name="Osbourn A."/>
        </authorList>
    </citation>
    <scope>NUCLEOTIDE SEQUENCE [LARGE SCALE GENOMIC DNA]</scope>
    <source>
        <strain evidence="8">JIC</strain>
    </source>
</reference>
<dbReference type="GO" id="GO:0003677">
    <property type="term" value="F:DNA binding"/>
    <property type="evidence" value="ECO:0007669"/>
    <property type="project" value="UniProtKB-KW"/>
</dbReference>
<sequence length="361" mass="39895">MCGGAIISGFIDDKSRKAAEQFLWPDLNGVDLRSKNFGHSKPFRSINVHDVVVDDHDDDDVKFEADFLEFKDDDECDFDVKPSFSPKIKPSSAFSNVPKPVEIESQADKSSKRKRKNQYRGIRQRPWGKWAAEIRDPRKGVRVWLGTYNTAEEAARAYDAEARRIRGKKAKVNFPEEASESSLPRRTVKAKSQKAASAANPSPAPVNVNRNFNVPSNFEEKPQTQNFVSDVYFTSDQGSNSFGCSDIAWGENGPKTPDISSYFSSTLESDDARVLEDGNASKKMKSNSGNAVPVQGGTGKSLSEELANDDLESQLKFLDIPYLDDNWTVDAFLAGDATQDGLNAIDLWSFGDFSAMSGGVF</sequence>